<comment type="subcellular location">
    <subcellularLocation>
        <location evidence="1">Membrane</location>
        <topology evidence="1">Multi-pass membrane protein</topology>
    </subcellularLocation>
</comment>
<dbReference type="InterPro" id="IPR006696">
    <property type="entry name" value="DUF423"/>
</dbReference>
<evidence type="ECO:0000256" key="4">
    <source>
        <dbReference type="ARBA" id="ARBA00023136"/>
    </source>
</evidence>
<accession>A0AAV8BQ69</accession>
<evidence type="ECO:0000313" key="7">
    <source>
        <dbReference type="EMBL" id="KAJ4745327.1"/>
    </source>
</evidence>
<keyword evidence="4 6" id="KW-0472">Membrane</keyword>
<reference evidence="7" key="1">
    <citation type="submission" date="2022-08" db="EMBL/GenBank/DDBJ databases">
        <authorList>
            <person name="Marques A."/>
        </authorList>
    </citation>
    <scope>NUCLEOTIDE SEQUENCE</scope>
    <source>
        <strain evidence="7">RhyPub2mFocal</strain>
        <tissue evidence="7">Leaves</tissue>
    </source>
</reference>
<name>A0AAV8BQ69_9POAL</name>
<dbReference type="GO" id="GO:0016020">
    <property type="term" value="C:membrane"/>
    <property type="evidence" value="ECO:0007669"/>
    <property type="project" value="UniProtKB-SubCell"/>
</dbReference>
<feature type="region of interest" description="Disordered" evidence="5">
    <location>
        <begin position="1"/>
        <end position="29"/>
    </location>
</feature>
<proteinExistence type="predicted"/>
<evidence type="ECO:0000256" key="3">
    <source>
        <dbReference type="ARBA" id="ARBA00022989"/>
    </source>
</evidence>
<dbReference type="PANTHER" id="PTHR43461:SF1">
    <property type="entry name" value="TRANSMEMBRANE PROTEIN 256"/>
    <property type="match status" value="1"/>
</dbReference>
<feature type="transmembrane region" description="Helical" evidence="6">
    <location>
        <begin position="37"/>
        <end position="59"/>
    </location>
</feature>
<evidence type="ECO:0000256" key="1">
    <source>
        <dbReference type="ARBA" id="ARBA00004141"/>
    </source>
</evidence>
<evidence type="ECO:0000256" key="5">
    <source>
        <dbReference type="SAM" id="MobiDB-lite"/>
    </source>
</evidence>
<dbReference type="EMBL" id="JAMFTS010000005">
    <property type="protein sequence ID" value="KAJ4745327.1"/>
    <property type="molecule type" value="Genomic_DNA"/>
</dbReference>
<keyword evidence="9" id="KW-1185">Reference proteome</keyword>
<feature type="compositionally biased region" description="Low complexity" evidence="5">
    <location>
        <begin position="9"/>
        <end position="21"/>
    </location>
</feature>
<organism evidence="7 9">
    <name type="scientific">Rhynchospora pubera</name>
    <dbReference type="NCBI Taxonomy" id="906938"/>
    <lineage>
        <taxon>Eukaryota</taxon>
        <taxon>Viridiplantae</taxon>
        <taxon>Streptophyta</taxon>
        <taxon>Embryophyta</taxon>
        <taxon>Tracheophyta</taxon>
        <taxon>Spermatophyta</taxon>
        <taxon>Magnoliopsida</taxon>
        <taxon>Liliopsida</taxon>
        <taxon>Poales</taxon>
        <taxon>Cyperaceae</taxon>
        <taxon>Cyperoideae</taxon>
        <taxon>Rhynchosporeae</taxon>
        <taxon>Rhynchospora</taxon>
    </lineage>
</organism>
<dbReference type="Pfam" id="PF04241">
    <property type="entry name" value="DUF423"/>
    <property type="match status" value="1"/>
</dbReference>
<keyword evidence="3 6" id="KW-1133">Transmembrane helix</keyword>
<dbReference type="PANTHER" id="PTHR43461">
    <property type="entry name" value="TRANSMEMBRANE PROTEIN 256"/>
    <property type="match status" value="1"/>
</dbReference>
<evidence type="ECO:0000256" key="6">
    <source>
        <dbReference type="SAM" id="Phobius"/>
    </source>
</evidence>
<gene>
    <name evidence="8" type="ORF">LUZ62_052819</name>
    <name evidence="7" type="ORF">LUZ62_079732</name>
</gene>
<dbReference type="Proteomes" id="UP001140206">
    <property type="component" value="Chromosome 2"/>
</dbReference>
<protein>
    <submittedName>
        <fullName evidence="7">UPF0382 inner membrane protein YgdD</fullName>
    </submittedName>
</protein>
<dbReference type="EMBL" id="JAMFTS010000002">
    <property type="protein sequence ID" value="KAJ4801573.1"/>
    <property type="molecule type" value="Genomic_DNA"/>
</dbReference>
<dbReference type="Proteomes" id="UP001140206">
    <property type="component" value="Chromosome 5"/>
</dbReference>
<dbReference type="AlphaFoldDB" id="A0AAV8BQ69"/>
<evidence type="ECO:0000313" key="9">
    <source>
        <dbReference type="Proteomes" id="UP001140206"/>
    </source>
</evidence>
<evidence type="ECO:0000313" key="8">
    <source>
        <dbReference type="EMBL" id="KAJ4801573.1"/>
    </source>
</evidence>
<keyword evidence="2 6" id="KW-0812">Transmembrane</keyword>
<feature type="transmembrane region" description="Helical" evidence="6">
    <location>
        <begin position="98"/>
        <end position="118"/>
    </location>
</feature>
<sequence>MGEPTAVYSSSMEESLINSSNPSNNDKVKTRTRMDPLLWHKVAAIFGIAGLGLGTYGFHMYHPQDTSFKQVWQIANLYHLTHTAALVGAPLTRRPHVFGVLLAIGILLFSGGCYTAAYFENKKYSLSAPFGGFAFVAGWASLLF</sequence>
<evidence type="ECO:0000256" key="2">
    <source>
        <dbReference type="ARBA" id="ARBA00022692"/>
    </source>
</evidence>
<feature type="transmembrane region" description="Helical" evidence="6">
    <location>
        <begin position="124"/>
        <end position="143"/>
    </location>
</feature>
<comment type="caution">
    <text evidence="7">The sequence shown here is derived from an EMBL/GenBank/DDBJ whole genome shotgun (WGS) entry which is preliminary data.</text>
</comment>